<dbReference type="Pfam" id="PF01292">
    <property type="entry name" value="Ni_hydr_CYTB"/>
    <property type="match status" value="1"/>
</dbReference>
<accession>A0A2M8PIH4</accession>
<organism evidence="8 9">
    <name type="scientific">Candidatus Thermofonsia Clade 1 bacterium</name>
    <dbReference type="NCBI Taxonomy" id="2364210"/>
    <lineage>
        <taxon>Bacteria</taxon>
        <taxon>Bacillati</taxon>
        <taxon>Chloroflexota</taxon>
        <taxon>Candidatus Thermofontia</taxon>
        <taxon>Candidatus Thermofonsia Clade 1</taxon>
    </lineage>
</organism>
<dbReference type="SUPFAM" id="SSF81342">
    <property type="entry name" value="Transmembrane di-heme cytochromes"/>
    <property type="match status" value="1"/>
</dbReference>
<dbReference type="GO" id="GO:0022904">
    <property type="term" value="P:respiratory electron transport chain"/>
    <property type="evidence" value="ECO:0007669"/>
    <property type="project" value="InterPro"/>
</dbReference>
<feature type="domain" description="Cytochrome b561 bacterial/Ni-hydrogenase" evidence="7">
    <location>
        <begin position="10"/>
        <end position="190"/>
    </location>
</feature>
<dbReference type="GO" id="GO:0005886">
    <property type="term" value="C:plasma membrane"/>
    <property type="evidence" value="ECO:0007669"/>
    <property type="project" value="UniProtKB-SubCell"/>
</dbReference>
<keyword evidence="2" id="KW-1003">Cell membrane</keyword>
<dbReference type="GO" id="GO:0009055">
    <property type="term" value="F:electron transfer activity"/>
    <property type="evidence" value="ECO:0007669"/>
    <property type="project" value="InterPro"/>
</dbReference>
<dbReference type="InterPro" id="IPR016174">
    <property type="entry name" value="Di-haem_cyt_TM"/>
</dbReference>
<comment type="subcellular location">
    <subcellularLocation>
        <location evidence="1">Cell membrane</location>
        <topology evidence="1">Multi-pass membrane protein</topology>
    </subcellularLocation>
</comment>
<dbReference type="PANTHER" id="PTHR30485:SF1">
    <property type="entry name" value="CYTOCHROME YDHU-RELATED"/>
    <property type="match status" value="1"/>
</dbReference>
<evidence type="ECO:0000256" key="4">
    <source>
        <dbReference type="ARBA" id="ARBA00022989"/>
    </source>
</evidence>
<evidence type="ECO:0000256" key="5">
    <source>
        <dbReference type="ARBA" id="ARBA00023136"/>
    </source>
</evidence>
<evidence type="ECO:0000256" key="1">
    <source>
        <dbReference type="ARBA" id="ARBA00004651"/>
    </source>
</evidence>
<name>A0A2M8PIH4_9CHLR</name>
<dbReference type="InterPro" id="IPR011577">
    <property type="entry name" value="Cyt_b561_bac/Ni-Hgenase"/>
</dbReference>
<keyword evidence="5 6" id="KW-0472">Membrane</keyword>
<keyword evidence="3 6" id="KW-0812">Transmembrane</keyword>
<feature type="transmembrane region" description="Helical" evidence="6">
    <location>
        <begin position="53"/>
        <end position="71"/>
    </location>
</feature>
<dbReference type="Gene3D" id="1.20.950.20">
    <property type="entry name" value="Transmembrane di-heme cytochromes, Chain C"/>
    <property type="match status" value="1"/>
</dbReference>
<dbReference type="Proteomes" id="UP000229681">
    <property type="component" value="Unassembled WGS sequence"/>
</dbReference>
<evidence type="ECO:0000259" key="7">
    <source>
        <dbReference type="Pfam" id="PF01292"/>
    </source>
</evidence>
<dbReference type="AlphaFoldDB" id="A0A2M8PIH4"/>
<evidence type="ECO:0000256" key="6">
    <source>
        <dbReference type="SAM" id="Phobius"/>
    </source>
</evidence>
<sequence length="210" mass="23900">MQQRKRTFIYPLFERFWHWSQAALIIILGLSGFEVHGSYRLFGFGNAVRIHNTAAALLLILVAFTIFWHFVTGQWKQYVPTTKNLGAVIRYYAIGIFKHEPHPVRRTRYAKLNPLQKLVYLGFKLLIFPVLATTGLLYMFANTFDVPIGPVAFLHALGAFVLLSFFIVHLYMVLTTGRTPLAHLKPMITGWEELEEESTALSAAPESSAD</sequence>
<comment type="caution">
    <text evidence="8">The sequence shown here is derived from an EMBL/GenBank/DDBJ whole genome shotgun (WGS) entry which is preliminary data.</text>
</comment>
<reference evidence="8 9" key="1">
    <citation type="submission" date="2017-11" db="EMBL/GenBank/DDBJ databases">
        <title>Evolution of Phototrophy in the Chloroflexi Phylum Driven by Horizontal Gene Transfer.</title>
        <authorList>
            <person name="Ward L.M."/>
            <person name="Hemp J."/>
            <person name="Shih P.M."/>
            <person name="Mcglynn S.E."/>
            <person name="Fischer W."/>
        </authorList>
    </citation>
    <scope>NUCLEOTIDE SEQUENCE [LARGE SCALE GENOMIC DNA]</scope>
    <source>
        <strain evidence="8">JP3_13</strain>
    </source>
</reference>
<evidence type="ECO:0000313" key="8">
    <source>
        <dbReference type="EMBL" id="PJF37343.1"/>
    </source>
</evidence>
<proteinExistence type="predicted"/>
<dbReference type="InterPro" id="IPR051542">
    <property type="entry name" value="Hydrogenase_cytochrome"/>
</dbReference>
<dbReference type="EMBL" id="PGTM01000005">
    <property type="protein sequence ID" value="PJF37343.1"/>
    <property type="molecule type" value="Genomic_DNA"/>
</dbReference>
<feature type="transmembrane region" description="Helical" evidence="6">
    <location>
        <begin position="118"/>
        <end position="140"/>
    </location>
</feature>
<protein>
    <submittedName>
        <fullName evidence="8">Cytochrome B</fullName>
    </submittedName>
</protein>
<dbReference type="GO" id="GO:0020037">
    <property type="term" value="F:heme binding"/>
    <property type="evidence" value="ECO:0007669"/>
    <property type="project" value="TreeGrafter"/>
</dbReference>
<evidence type="ECO:0000256" key="3">
    <source>
        <dbReference type="ARBA" id="ARBA00022692"/>
    </source>
</evidence>
<evidence type="ECO:0000256" key="2">
    <source>
        <dbReference type="ARBA" id="ARBA00022475"/>
    </source>
</evidence>
<keyword evidence="4 6" id="KW-1133">Transmembrane helix</keyword>
<feature type="transmembrane region" description="Helical" evidence="6">
    <location>
        <begin position="12"/>
        <end position="33"/>
    </location>
</feature>
<evidence type="ECO:0000313" key="9">
    <source>
        <dbReference type="Proteomes" id="UP000229681"/>
    </source>
</evidence>
<gene>
    <name evidence="8" type="ORF">CUN49_00885</name>
</gene>
<dbReference type="PANTHER" id="PTHR30485">
    <property type="entry name" value="NI/FE-HYDROGENASE 1 B-TYPE CYTOCHROME SUBUNIT"/>
    <property type="match status" value="1"/>
</dbReference>
<feature type="transmembrane region" description="Helical" evidence="6">
    <location>
        <begin position="152"/>
        <end position="174"/>
    </location>
</feature>